<feature type="domain" description="DUF83" evidence="11">
    <location>
        <begin position="7"/>
        <end position="180"/>
    </location>
</feature>
<keyword evidence="8 10" id="KW-0464">Manganese</keyword>
<feature type="binding site" evidence="10">
    <location>
        <position position="420"/>
    </location>
    <ligand>
        <name>Mn(2+)</name>
        <dbReference type="ChEBI" id="CHEBI:29035"/>
    </ligand>
</feature>
<protein>
    <recommendedName>
        <fullName evidence="10">CRISPR-associated endonuclease Cas1</fullName>
        <ecNumber evidence="10">3.1.-.-</ecNumber>
    </recommendedName>
</protein>
<dbReference type="Pfam" id="PF01867">
    <property type="entry name" value="Cas_Cas1"/>
    <property type="match status" value="1"/>
</dbReference>
<dbReference type="InterPro" id="IPR050646">
    <property type="entry name" value="Cas1"/>
</dbReference>
<proteinExistence type="inferred from homology"/>
<evidence type="ECO:0000256" key="3">
    <source>
        <dbReference type="ARBA" id="ARBA00022759"/>
    </source>
</evidence>
<gene>
    <name evidence="10 12" type="primary">cas1</name>
    <name evidence="12" type="ORF">ACFP3H_18725</name>
</gene>
<evidence type="ECO:0000256" key="2">
    <source>
        <dbReference type="ARBA" id="ARBA00022723"/>
    </source>
</evidence>
<dbReference type="GO" id="GO:0004519">
    <property type="term" value="F:endonuclease activity"/>
    <property type="evidence" value="ECO:0007669"/>
    <property type="project" value="UniProtKB-KW"/>
</dbReference>
<keyword evidence="6 10" id="KW-0051">Antiviral defense</keyword>
<comment type="cofactor">
    <cofactor evidence="10">
        <name>Mg(2+)</name>
        <dbReference type="ChEBI" id="CHEBI:18420"/>
    </cofactor>
    <cofactor evidence="10">
        <name>Mn(2+)</name>
        <dbReference type="ChEBI" id="CHEBI:29035"/>
    </cofactor>
</comment>
<keyword evidence="2 10" id="KW-0479">Metal-binding</keyword>
<evidence type="ECO:0000256" key="5">
    <source>
        <dbReference type="ARBA" id="ARBA00022842"/>
    </source>
</evidence>
<dbReference type="InterPro" id="IPR011604">
    <property type="entry name" value="PDDEXK-like_dom_sf"/>
</dbReference>
<evidence type="ECO:0000256" key="6">
    <source>
        <dbReference type="ARBA" id="ARBA00023118"/>
    </source>
</evidence>
<dbReference type="Gene3D" id="3.100.10.20">
    <property type="entry name" value="CRISPR-associated endonuclease Cas1, N-terminal domain"/>
    <property type="match status" value="1"/>
</dbReference>
<comment type="similarity">
    <text evidence="10">Belongs to the CRISPR-associated endonuclease Cas1 family.</text>
</comment>
<name>A0ABW1JUF2_9NOCA</name>
<dbReference type="Proteomes" id="UP001596223">
    <property type="component" value="Unassembled WGS sequence"/>
</dbReference>
<dbReference type="Gene3D" id="3.90.320.10">
    <property type="match status" value="1"/>
</dbReference>
<evidence type="ECO:0000313" key="12">
    <source>
        <dbReference type="EMBL" id="MFC6013097.1"/>
    </source>
</evidence>
<dbReference type="PANTHER" id="PTHR34353:SF2">
    <property type="entry name" value="CRISPR-ASSOCIATED ENDONUCLEASE CAS1 1"/>
    <property type="match status" value="1"/>
</dbReference>
<reference evidence="13" key="1">
    <citation type="journal article" date="2019" name="Int. J. Syst. Evol. Microbiol.">
        <title>The Global Catalogue of Microorganisms (GCM) 10K type strain sequencing project: providing services to taxonomists for standard genome sequencing and annotation.</title>
        <authorList>
            <consortium name="The Broad Institute Genomics Platform"/>
            <consortium name="The Broad Institute Genome Sequencing Center for Infectious Disease"/>
            <person name="Wu L."/>
            <person name="Ma J."/>
        </authorList>
    </citation>
    <scope>NUCLEOTIDE SEQUENCE [LARGE SCALE GENOMIC DNA]</scope>
    <source>
        <strain evidence="13">CCUG 36956</strain>
    </source>
</reference>
<evidence type="ECO:0000259" key="11">
    <source>
        <dbReference type="Pfam" id="PF01930"/>
    </source>
</evidence>
<evidence type="ECO:0000313" key="13">
    <source>
        <dbReference type="Proteomes" id="UP001596223"/>
    </source>
</evidence>
<dbReference type="CDD" id="cd09634">
    <property type="entry name" value="Cas1_I-II-III"/>
    <property type="match status" value="1"/>
</dbReference>
<keyword evidence="3 10" id="KW-0255">Endonuclease</keyword>
<dbReference type="RefSeq" id="WP_378607796.1">
    <property type="nucleotide sequence ID" value="NZ_JBHSQN010000013.1"/>
</dbReference>
<accession>A0ABW1JUF2</accession>
<evidence type="ECO:0000256" key="7">
    <source>
        <dbReference type="ARBA" id="ARBA00023125"/>
    </source>
</evidence>
<dbReference type="PANTHER" id="PTHR34353">
    <property type="entry name" value="CRISPR-ASSOCIATED ENDONUCLEASE CAS1 1"/>
    <property type="match status" value="1"/>
</dbReference>
<dbReference type="InterPro" id="IPR002729">
    <property type="entry name" value="CRISPR-assoc_Cas1"/>
</dbReference>
<evidence type="ECO:0000256" key="9">
    <source>
        <dbReference type="ARBA" id="ARBA00038592"/>
    </source>
</evidence>
<comment type="function">
    <text evidence="10">CRISPR (clustered regularly interspaced short palindromic repeat), is an adaptive immune system that provides protection against mobile genetic elements (viruses, transposable elements and conjugative plasmids). CRISPR clusters contain spacers, sequences complementary to antecedent mobile elements, and target invading nucleic acids. CRISPR clusters are transcribed and processed into CRISPR RNA (crRNA). Acts as a dsDNA endonuclease. Involved in the integration of spacer DNA into the CRISPR cassette.</text>
</comment>
<evidence type="ECO:0000256" key="4">
    <source>
        <dbReference type="ARBA" id="ARBA00022801"/>
    </source>
</evidence>
<dbReference type="InterPro" id="IPR042206">
    <property type="entry name" value="CRISPR-assoc_Cas1_C"/>
</dbReference>
<comment type="caution">
    <text evidence="12">The sequence shown here is derived from an EMBL/GenBank/DDBJ whole genome shotgun (WGS) entry which is preliminary data.</text>
</comment>
<evidence type="ECO:0000256" key="1">
    <source>
        <dbReference type="ARBA" id="ARBA00022722"/>
    </source>
</evidence>
<keyword evidence="7 10" id="KW-0238">DNA-binding</keyword>
<evidence type="ECO:0000256" key="8">
    <source>
        <dbReference type="ARBA" id="ARBA00023211"/>
    </source>
</evidence>
<keyword evidence="5 10" id="KW-0460">Magnesium</keyword>
<dbReference type="NCBIfam" id="TIGR00287">
    <property type="entry name" value="cas1"/>
    <property type="match status" value="1"/>
</dbReference>
<dbReference type="Pfam" id="PF01930">
    <property type="entry name" value="Cas_Cas4"/>
    <property type="match status" value="1"/>
</dbReference>
<keyword evidence="1 10" id="KW-0540">Nuclease</keyword>
<keyword evidence="13" id="KW-1185">Reference proteome</keyword>
<sequence>MESLPISLVAHHVFCPRRAWLEAAGESTDTYQMAVGTASHRAVDNPAASRLGTHRAVDIAHRALGIVGRTDVVDDGAAGLKVVEFKATPVRRIPEVTDAMKVQLALQGECLVEMGHDVSEFGVFFTTHNKYVAVDLTDADKAAAEALVRETRTSVTAPTAPEPLEDDSRCMRCSHVGVCLPDERSQREVVRRIVVADPDANIVHLATPGSRASVGRGRMKVERRGEQLASVPLERIQGLVLHGNIDLSGALIRELMWRGLTIVWCSGAGRVIGWSHTARTPNGLARVRQHEAAAEGRIGLSREFIAAKIANQATLLRRNGDAPDVVRFLRVLQCEVAAAQSLGMIFGIEGEAAARYFGAFTTMLRGSRSTWFVDQWSGRSGRHAVDPLNVALNYVYGILVAEVIRAVAACGLDPHAGFLHSSNRNKPALALDLMEEFRAPLADAVVLAAINNGELDPDDFSLALGSARLRDSGRKALISAYERRISTEFTHPVFGYKITWRRAVEVQARMVLGYLDGTQNEYVGITTR</sequence>
<dbReference type="HAMAP" id="MF_01470">
    <property type="entry name" value="Cas1"/>
    <property type="match status" value="1"/>
</dbReference>
<dbReference type="InterPro" id="IPR022765">
    <property type="entry name" value="Dna2/Cas4_DUF83"/>
</dbReference>
<evidence type="ECO:0000256" key="10">
    <source>
        <dbReference type="HAMAP-Rule" id="MF_01470"/>
    </source>
</evidence>
<feature type="binding site" evidence="10">
    <location>
        <position position="435"/>
    </location>
    <ligand>
        <name>Mn(2+)</name>
        <dbReference type="ChEBI" id="CHEBI:29035"/>
    </ligand>
</feature>
<comment type="subunit">
    <text evidence="9 10">Homodimer, forms a heterotetramer with a Cas2 homodimer.</text>
</comment>
<organism evidence="12 13">
    <name type="scientific">Nocardia lasii</name>
    <dbReference type="NCBI Taxonomy" id="1616107"/>
    <lineage>
        <taxon>Bacteria</taxon>
        <taxon>Bacillati</taxon>
        <taxon>Actinomycetota</taxon>
        <taxon>Actinomycetes</taxon>
        <taxon>Mycobacteriales</taxon>
        <taxon>Nocardiaceae</taxon>
        <taxon>Nocardia</taxon>
    </lineage>
</organism>
<dbReference type="InterPro" id="IPR042211">
    <property type="entry name" value="CRISPR-assoc_Cas1_N"/>
</dbReference>
<dbReference type="EC" id="3.1.-.-" evidence="10"/>
<dbReference type="Gene3D" id="1.20.120.920">
    <property type="entry name" value="CRISPR-associated endonuclease Cas1, C-terminal domain"/>
    <property type="match status" value="1"/>
</dbReference>
<feature type="binding site" evidence="10">
    <location>
        <position position="349"/>
    </location>
    <ligand>
        <name>Mn(2+)</name>
        <dbReference type="ChEBI" id="CHEBI:29035"/>
    </ligand>
</feature>
<dbReference type="EMBL" id="JBHSQN010000013">
    <property type="protein sequence ID" value="MFC6013097.1"/>
    <property type="molecule type" value="Genomic_DNA"/>
</dbReference>
<keyword evidence="4 10" id="KW-0378">Hydrolase</keyword>